<organism evidence="14 15">
    <name type="scientific">Celerinatantimonas diazotrophica</name>
    <dbReference type="NCBI Taxonomy" id="412034"/>
    <lineage>
        <taxon>Bacteria</taxon>
        <taxon>Pseudomonadati</taxon>
        <taxon>Pseudomonadota</taxon>
        <taxon>Gammaproteobacteria</taxon>
        <taxon>Celerinatantimonadaceae</taxon>
        <taxon>Celerinatantimonas</taxon>
    </lineage>
</organism>
<keyword evidence="9" id="KW-0812">Transmembrane</keyword>
<dbReference type="Gene3D" id="2.40.30.170">
    <property type="match status" value="1"/>
</dbReference>
<dbReference type="GO" id="GO:1990281">
    <property type="term" value="C:efflux pump complex"/>
    <property type="evidence" value="ECO:0007669"/>
    <property type="project" value="TreeGrafter"/>
</dbReference>
<dbReference type="InterPro" id="IPR058625">
    <property type="entry name" value="MdtA-like_BSH"/>
</dbReference>
<keyword evidence="4" id="KW-1003">Cell membrane</keyword>
<keyword evidence="3" id="KW-0813">Transport</keyword>
<dbReference type="PANTHER" id="PTHR30469">
    <property type="entry name" value="MULTIDRUG RESISTANCE PROTEIN MDTA"/>
    <property type="match status" value="1"/>
</dbReference>
<dbReference type="InterPro" id="IPR006143">
    <property type="entry name" value="RND_pump_MFP"/>
</dbReference>
<keyword evidence="6 9" id="KW-0472">Membrane</keyword>
<feature type="domain" description="Multidrug resistance protein MdtA-like beta-barrel" evidence="12">
    <location>
        <begin position="237"/>
        <end position="320"/>
    </location>
</feature>
<feature type="coiled-coil region" evidence="7">
    <location>
        <begin position="132"/>
        <end position="159"/>
    </location>
</feature>
<comment type="similarity">
    <text evidence="2">Belongs to the membrane fusion protein (MFP) (TC 8.A.1) family.</text>
</comment>
<dbReference type="OrthoDB" id="9783047at2"/>
<dbReference type="NCBIfam" id="NF008589">
    <property type="entry name" value="PRK11556.1"/>
    <property type="match status" value="1"/>
</dbReference>
<dbReference type="NCBIfam" id="TIGR01730">
    <property type="entry name" value="RND_mfp"/>
    <property type="match status" value="1"/>
</dbReference>
<evidence type="ECO:0000256" key="4">
    <source>
        <dbReference type="ARBA" id="ARBA00022475"/>
    </source>
</evidence>
<dbReference type="InterPro" id="IPR058627">
    <property type="entry name" value="MdtA-like_C"/>
</dbReference>
<dbReference type="Pfam" id="PF25917">
    <property type="entry name" value="BSH_RND"/>
    <property type="match status" value="1"/>
</dbReference>
<keyword evidence="9" id="KW-1133">Transmembrane helix</keyword>
<feature type="transmembrane region" description="Helical" evidence="9">
    <location>
        <begin position="12"/>
        <end position="32"/>
    </location>
</feature>
<feature type="region of interest" description="Disordered" evidence="8">
    <location>
        <begin position="40"/>
        <end position="59"/>
    </location>
</feature>
<comment type="subcellular location">
    <subcellularLocation>
        <location evidence="1">Cell membrane</location>
    </subcellularLocation>
</comment>
<proteinExistence type="inferred from homology"/>
<evidence type="ECO:0000259" key="13">
    <source>
        <dbReference type="Pfam" id="PF25967"/>
    </source>
</evidence>
<gene>
    <name evidence="14" type="ORF">EV690_3367</name>
</gene>
<sequence length="404" mass="44116">MQTNSYRSSGKILLPVIVVLIMIVAGGSWYWYHQSDTQTTSSAQTQQNKAKGRGHKHRMGMRQAQPVYVGAVTMANVPVYLNALGSVQANSSVTITSRVSGTLEQVYFTEGQYVKKGQLLARIDDRAFQATLKQYQGNLAQHQALLQNAKLTLTRYKKLYQQDSLSKQDLQGQIAEVGQYLGLVEADQAQIDSAKLNIDYSRIHSPISGYAGLRLTDPGNLVNADNTEILNVSQTRPIAVVFSIAQANLSDVVPGLRKGDTFPVNAYNQTGKKLLGQGQLKFVSNQIDSSTGTVKLKAIFPNRKNILYPNQFVNVRLQIKTLKDAIVAPQAAVQLSSSGKFVYVIDKKDKAHKKVVVTGPPDGDDRIVIVKGLKAGQQVATTGIDDLFEGSQVTIVKAPSKDVQ</sequence>
<comment type="caution">
    <text evidence="14">The sequence shown here is derived from an EMBL/GenBank/DDBJ whole genome shotgun (WGS) entry which is preliminary data.</text>
</comment>
<evidence type="ECO:0000259" key="12">
    <source>
        <dbReference type="Pfam" id="PF25944"/>
    </source>
</evidence>
<protein>
    <submittedName>
        <fullName evidence="14">Multidrug efflux system membrane fusion protein</fullName>
    </submittedName>
</protein>
<evidence type="ECO:0000256" key="6">
    <source>
        <dbReference type="ARBA" id="ARBA00023136"/>
    </source>
</evidence>
<feature type="domain" description="Multidrug resistance protein MdtA-like C-terminal permuted SH3" evidence="13">
    <location>
        <begin position="324"/>
        <end position="385"/>
    </location>
</feature>
<feature type="compositionally biased region" description="Basic residues" evidence="8">
    <location>
        <begin position="50"/>
        <end position="59"/>
    </location>
</feature>
<keyword evidence="7" id="KW-0175">Coiled coil</keyword>
<feature type="domain" description="Multidrug resistance protein MdtA-like alpha-helical hairpin" evidence="10">
    <location>
        <begin position="131"/>
        <end position="201"/>
    </location>
</feature>
<evidence type="ECO:0000313" key="15">
    <source>
        <dbReference type="Proteomes" id="UP000295565"/>
    </source>
</evidence>
<keyword evidence="15" id="KW-1185">Reference proteome</keyword>
<dbReference type="GO" id="GO:0015562">
    <property type="term" value="F:efflux transmembrane transporter activity"/>
    <property type="evidence" value="ECO:0007669"/>
    <property type="project" value="TreeGrafter"/>
</dbReference>
<dbReference type="PANTHER" id="PTHR30469:SF12">
    <property type="entry name" value="MULTIDRUG RESISTANCE PROTEIN MDTA"/>
    <property type="match status" value="1"/>
</dbReference>
<accession>A0A4R1J9J9</accession>
<dbReference type="Pfam" id="PF25967">
    <property type="entry name" value="RND-MFP_C"/>
    <property type="match status" value="1"/>
</dbReference>
<dbReference type="InterPro" id="IPR058626">
    <property type="entry name" value="MdtA-like_b-barrel"/>
</dbReference>
<evidence type="ECO:0000256" key="1">
    <source>
        <dbReference type="ARBA" id="ARBA00004236"/>
    </source>
</evidence>
<dbReference type="AlphaFoldDB" id="A0A4R1J9J9"/>
<evidence type="ECO:0000256" key="2">
    <source>
        <dbReference type="ARBA" id="ARBA00009477"/>
    </source>
</evidence>
<keyword evidence="5" id="KW-0997">Cell inner membrane</keyword>
<evidence type="ECO:0000313" key="14">
    <source>
        <dbReference type="EMBL" id="TCK46779.1"/>
    </source>
</evidence>
<feature type="domain" description="Multidrug resistance protein MdtA-like barrel-sandwich hybrid" evidence="11">
    <location>
        <begin position="92"/>
        <end position="230"/>
    </location>
</feature>
<evidence type="ECO:0000259" key="10">
    <source>
        <dbReference type="Pfam" id="PF25876"/>
    </source>
</evidence>
<dbReference type="EMBL" id="SMGD01000017">
    <property type="protein sequence ID" value="TCK46779.1"/>
    <property type="molecule type" value="Genomic_DNA"/>
</dbReference>
<name>A0A4R1J9J9_9GAMM</name>
<dbReference type="SUPFAM" id="SSF111369">
    <property type="entry name" value="HlyD-like secretion proteins"/>
    <property type="match status" value="1"/>
</dbReference>
<dbReference type="RefSeq" id="WP_131914105.1">
    <property type="nucleotide sequence ID" value="NZ_OU594967.1"/>
</dbReference>
<evidence type="ECO:0000256" key="3">
    <source>
        <dbReference type="ARBA" id="ARBA00022448"/>
    </source>
</evidence>
<dbReference type="Pfam" id="PF25876">
    <property type="entry name" value="HH_MFP_RND"/>
    <property type="match status" value="1"/>
</dbReference>
<evidence type="ECO:0000256" key="7">
    <source>
        <dbReference type="SAM" id="Coils"/>
    </source>
</evidence>
<dbReference type="Gene3D" id="1.10.287.470">
    <property type="entry name" value="Helix hairpin bin"/>
    <property type="match status" value="1"/>
</dbReference>
<dbReference type="Gene3D" id="2.40.50.100">
    <property type="match status" value="1"/>
</dbReference>
<evidence type="ECO:0000256" key="9">
    <source>
        <dbReference type="SAM" id="Phobius"/>
    </source>
</evidence>
<dbReference type="Proteomes" id="UP000295565">
    <property type="component" value="Unassembled WGS sequence"/>
</dbReference>
<reference evidence="14 15" key="1">
    <citation type="submission" date="2019-03" db="EMBL/GenBank/DDBJ databases">
        <title>Genomic Encyclopedia of Type Strains, Phase IV (KMG-IV): sequencing the most valuable type-strain genomes for metagenomic binning, comparative biology and taxonomic classification.</title>
        <authorList>
            <person name="Goeker M."/>
        </authorList>
    </citation>
    <scope>NUCLEOTIDE SEQUENCE [LARGE SCALE GENOMIC DNA]</scope>
    <source>
        <strain evidence="14 15">DSM 18577</strain>
    </source>
</reference>
<dbReference type="Gene3D" id="2.40.420.20">
    <property type="match status" value="1"/>
</dbReference>
<evidence type="ECO:0000256" key="8">
    <source>
        <dbReference type="SAM" id="MobiDB-lite"/>
    </source>
</evidence>
<evidence type="ECO:0000256" key="5">
    <source>
        <dbReference type="ARBA" id="ARBA00022519"/>
    </source>
</evidence>
<evidence type="ECO:0000259" key="11">
    <source>
        <dbReference type="Pfam" id="PF25917"/>
    </source>
</evidence>
<dbReference type="Pfam" id="PF25944">
    <property type="entry name" value="Beta-barrel_RND"/>
    <property type="match status" value="1"/>
</dbReference>
<dbReference type="InterPro" id="IPR058624">
    <property type="entry name" value="MdtA-like_HH"/>
</dbReference>